<dbReference type="Gene3D" id="1.20.1050.10">
    <property type="match status" value="1"/>
</dbReference>
<sequence>MAKPVLYHMPQTRGGTTMWMNEELGGVCDVKLINMKAGEQKQPDFLKINPMGKIPALVHGGVAVTEAAAICAYLADAFPQANLAPAANDPKRGAYFRWMFFAPSCIEPMMLDKFADIKRENTAAVGFGTEADVLNAIKAAIGDGPFLLGEKFTAADVVFGSTLNFAMMFGAIEKTEPFASYTERLMSRPAVKRAMEKNGQYMKELGLE</sequence>
<feature type="domain" description="GST N-terminal" evidence="2">
    <location>
        <begin position="1"/>
        <end position="82"/>
    </location>
</feature>
<dbReference type="InterPro" id="IPR036282">
    <property type="entry name" value="Glutathione-S-Trfase_C_sf"/>
</dbReference>
<dbReference type="InterPro" id="IPR004045">
    <property type="entry name" value="Glutathione_S-Trfase_N"/>
</dbReference>
<dbReference type="SUPFAM" id="SSF47616">
    <property type="entry name" value="GST C-terminal domain-like"/>
    <property type="match status" value="1"/>
</dbReference>
<evidence type="ECO:0000256" key="1">
    <source>
        <dbReference type="RuleBase" id="RU003494"/>
    </source>
</evidence>
<dbReference type="SFLD" id="SFLDS00019">
    <property type="entry name" value="Glutathione_Transferase_(cytos"/>
    <property type="match status" value="1"/>
</dbReference>
<dbReference type="EMBL" id="CP118166">
    <property type="protein sequence ID" value="WDI30664.1"/>
    <property type="molecule type" value="Genomic_DNA"/>
</dbReference>
<dbReference type="InterPro" id="IPR040079">
    <property type="entry name" value="Glutathione_S-Trfase"/>
</dbReference>
<dbReference type="Pfam" id="PF00043">
    <property type="entry name" value="GST_C"/>
    <property type="match status" value="1"/>
</dbReference>
<organism evidence="3 4">
    <name type="scientific">Hyphococcus flavus</name>
    <dbReference type="NCBI Taxonomy" id="1866326"/>
    <lineage>
        <taxon>Bacteria</taxon>
        <taxon>Pseudomonadati</taxon>
        <taxon>Pseudomonadota</taxon>
        <taxon>Alphaproteobacteria</taxon>
        <taxon>Parvularculales</taxon>
        <taxon>Parvularculaceae</taxon>
        <taxon>Hyphococcus</taxon>
    </lineage>
</organism>
<name>A0AAE9ZAJ4_9PROT</name>
<dbReference type="PANTHER" id="PTHR44051:SF21">
    <property type="entry name" value="GLUTATHIONE S-TRANSFERASE FAMILY PROTEIN"/>
    <property type="match status" value="1"/>
</dbReference>
<dbReference type="CDD" id="cd03046">
    <property type="entry name" value="GST_N_GTT1_like"/>
    <property type="match status" value="1"/>
</dbReference>
<dbReference type="PANTHER" id="PTHR44051">
    <property type="entry name" value="GLUTATHIONE S-TRANSFERASE-RELATED"/>
    <property type="match status" value="1"/>
</dbReference>
<dbReference type="InterPro" id="IPR004046">
    <property type="entry name" value="GST_C"/>
</dbReference>
<dbReference type="SFLD" id="SFLDG00358">
    <property type="entry name" value="Main_(cytGST)"/>
    <property type="match status" value="1"/>
</dbReference>
<evidence type="ECO:0000259" key="2">
    <source>
        <dbReference type="PROSITE" id="PS50404"/>
    </source>
</evidence>
<dbReference type="KEGG" id="hfl:PUV54_11930"/>
<dbReference type="PROSITE" id="PS50404">
    <property type="entry name" value="GST_NTER"/>
    <property type="match status" value="1"/>
</dbReference>
<dbReference type="Proteomes" id="UP001214043">
    <property type="component" value="Chromosome"/>
</dbReference>
<accession>A0AAE9ZAJ4</accession>
<proteinExistence type="inferred from homology"/>
<evidence type="ECO:0000313" key="4">
    <source>
        <dbReference type="Proteomes" id="UP001214043"/>
    </source>
</evidence>
<dbReference type="SUPFAM" id="SSF52833">
    <property type="entry name" value="Thioredoxin-like"/>
    <property type="match status" value="1"/>
</dbReference>
<protein>
    <submittedName>
        <fullName evidence="3">Glutathione S-transferase family protein</fullName>
    </submittedName>
</protein>
<keyword evidence="4" id="KW-1185">Reference proteome</keyword>
<dbReference type="CDD" id="cd03207">
    <property type="entry name" value="GST_C_8"/>
    <property type="match status" value="1"/>
</dbReference>
<evidence type="ECO:0000313" key="3">
    <source>
        <dbReference type="EMBL" id="WDI30664.1"/>
    </source>
</evidence>
<gene>
    <name evidence="3" type="ORF">PUV54_11930</name>
</gene>
<dbReference type="Pfam" id="PF02798">
    <property type="entry name" value="GST_N"/>
    <property type="match status" value="1"/>
</dbReference>
<comment type="similarity">
    <text evidence="1">Belongs to the GST superfamily.</text>
</comment>
<dbReference type="Gene3D" id="3.40.30.10">
    <property type="entry name" value="Glutaredoxin"/>
    <property type="match status" value="1"/>
</dbReference>
<dbReference type="InterPro" id="IPR036249">
    <property type="entry name" value="Thioredoxin-like_sf"/>
</dbReference>
<dbReference type="RefSeq" id="WP_274492474.1">
    <property type="nucleotide sequence ID" value="NZ_CP118166.1"/>
</dbReference>
<dbReference type="AlphaFoldDB" id="A0AAE9ZAJ4"/>
<dbReference type="SFLD" id="SFLDG01150">
    <property type="entry name" value="Main.1:_Beta-like"/>
    <property type="match status" value="1"/>
</dbReference>
<reference evidence="3" key="1">
    <citation type="submission" date="2023-02" db="EMBL/GenBank/DDBJ databases">
        <title>Genome sequence of Hyphococcus flavus.</title>
        <authorList>
            <person name="Rong J.-C."/>
            <person name="Zhao Q."/>
            <person name="Yi M."/>
            <person name="Wu J.-Y."/>
        </authorList>
    </citation>
    <scope>NUCLEOTIDE SEQUENCE</scope>
    <source>
        <strain evidence="3">MCCC 1K03223</strain>
    </source>
</reference>